<evidence type="ECO:0000313" key="5">
    <source>
        <dbReference type="Proteomes" id="UP001321804"/>
    </source>
</evidence>
<dbReference type="SUPFAM" id="SSF46689">
    <property type="entry name" value="Homeodomain-like"/>
    <property type="match status" value="1"/>
</dbReference>
<keyword evidence="5" id="KW-1185">Reference proteome</keyword>
<organism evidence="4 5">
    <name type="scientific">Xylocopilactobacillus apis</name>
    <dbReference type="NCBI Taxonomy" id="2932183"/>
    <lineage>
        <taxon>Bacteria</taxon>
        <taxon>Bacillati</taxon>
        <taxon>Bacillota</taxon>
        <taxon>Bacilli</taxon>
        <taxon>Lactobacillales</taxon>
        <taxon>Lactobacillaceae</taxon>
        <taxon>Xylocopilactobacillus</taxon>
    </lineage>
</organism>
<evidence type="ECO:0000256" key="2">
    <source>
        <dbReference type="PROSITE-ProRule" id="PRU00335"/>
    </source>
</evidence>
<feature type="DNA-binding region" description="H-T-H motif" evidence="2">
    <location>
        <begin position="34"/>
        <end position="53"/>
    </location>
</feature>
<dbReference type="PANTHER" id="PTHR43479">
    <property type="entry name" value="ACREF/ENVCD OPERON REPRESSOR-RELATED"/>
    <property type="match status" value="1"/>
</dbReference>
<dbReference type="Gene3D" id="1.10.357.10">
    <property type="entry name" value="Tetracycline Repressor, domain 2"/>
    <property type="match status" value="1"/>
</dbReference>
<evidence type="ECO:0000259" key="3">
    <source>
        <dbReference type="PROSITE" id="PS50977"/>
    </source>
</evidence>
<dbReference type="InterPro" id="IPR001647">
    <property type="entry name" value="HTH_TetR"/>
</dbReference>
<dbReference type="PANTHER" id="PTHR43479:SF11">
    <property type="entry name" value="ACREF_ENVCD OPERON REPRESSOR-RELATED"/>
    <property type="match status" value="1"/>
</dbReference>
<dbReference type="KEGG" id="xak:KIMC2_16400"/>
<dbReference type="InterPro" id="IPR050624">
    <property type="entry name" value="HTH-type_Tx_Regulator"/>
</dbReference>
<dbReference type="Proteomes" id="UP001321804">
    <property type="component" value="Chromosome"/>
</dbReference>
<dbReference type="EMBL" id="AP026801">
    <property type="protein sequence ID" value="BDR57078.1"/>
    <property type="molecule type" value="Genomic_DNA"/>
</dbReference>
<proteinExistence type="predicted"/>
<reference evidence="4 5" key="1">
    <citation type="journal article" date="2023" name="Microbiol. Spectr.">
        <title>Symbiosis of Carpenter Bees with Uncharacterized Lactic Acid Bacteria Showing NAD Auxotrophy.</title>
        <authorList>
            <person name="Kawasaki S."/>
            <person name="Ozawa K."/>
            <person name="Mori T."/>
            <person name="Yamamoto A."/>
            <person name="Ito M."/>
            <person name="Ohkuma M."/>
            <person name="Sakamoto M."/>
            <person name="Matsutani M."/>
        </authorList>
    </citation>
    <scope>NUCLEOTIDE SEQUENCE [LARGE SCALE GENOMIC DNA]</scope>
    <source>
        <strain evidence="4 5">KimC2</strain>
    </source>
</reference>
<sequence>MSRGFTEQEKKDLKERLVKVFVTELNTKSFSAISVEDLANQVGIAKGSFYHFFKSKDELFAAVFNQLQDDMINESMKIAQEDQRSPKDRLKNLIMYLVRTISEYPWLKHLSNVEYERVFSRLGSEAKEQLQQKDLTDLSEILKILKLKSVYSAENITIINQIILSSALNKNDYGKNYDDSVQIMINLLVDSIFIEQEETTS</sequence>
<dbReference type="InterPro" id="IPR023772">
    <property type="entry name" value="DNA-bd_HTH_TetR-type_CS"/>
</dbReference>
<dbReference type="PROSITE" id="PS50977">
    <property type="entry name" value="HTH_TETR_2"/>
    <property type="match status" value="1"/>
</dbReference>
<dbReference type="Pfam" id="PF00440">
    <property type="entry name" value="TetR_N"/>
    <property type="match status" value="1"/>
</dbReference>
<accession>A0AAU9DTI2</accession>
<gene>
    <name evidence="4" type="ORF">KIMC2_16400</name>
</gene>
<dbReference type="RefSeq" id="WP_317695826.1">
    <property type="nucleotide sequence ID" value="NZ_AP026801.1"/>
</dbReference>
<dbReference type="PROSITE" id="PS01081">
    <property type="entry name" value="HTH_TETR_1"/>
    <property type="match status" value="1"/>
</dbReference>
<protein>
    <submittedName>
        <fullName evidence="4">TetR family transcriptional regulator</fullName>
    </submittedName>
</protein>
<dbReference type="AlphaFoldDB" id="A0AAU9DTI2"/>
<evidence type="ECO:0000313" key="4">
    <source>
        <dbReference type="EMBL" id="BDR57078.1"/>
    </source>
</evidence>
<keyword evidence="1 2" id="KW-0238">DNA-binding</keyword>
<dbReference type="GO" id="GO:0003677">
    <property type="term" value="F:DNA binding"/>
    <property type="evidence" value="ECO:0007669"/>
    <property type="project" value="UniProtKB-UniRule"/>
</dbReference>
<dbReference type="InterPro" id="IPR009057">
    <property type="entry name" value="Homeodomain-like_sf"/>
</dbReference>
<name>A0AAU9DTI2_9LACO</name>
<evidence type="ECO:0000256" key="1">
    <source>
        <dbReference type="ARBA" id="ARBA00023125"/>
    </source>
</evidence>
<feature type="domain" description="HTH tetR-type" evidence="3">
    <location>
        <begin position="11"/>
        <end position="71"/>
    </location>
</feature>